<protein>
    <submittedName>
        <fullName evidence="4 5">Secreted protein (Por secretion system target)</fullName>
    </submittedName>
</protein>
<sequence>MKPNRPFPASLAAGLCFLLSAGTLNAQDILWEKSYGGKHSEYLFDAQPTPDYGFILAGSSLSKKTGNKTEAAAGDLDYWVWKMDEKGELDWQKSFGGSGADLLQSVRLTRDGGFILAGTSDSPKGEQKKEDGFGKEDFWIIKLNAKGGEQWQRTIGGSGQELLQSVVPTSDGGYLLAGSSSSAKSEKLAAGQPDPFGKSEAGFGSLDYWAVKLDPEGKIEWQRVFGGQYADQLRSAVQTRDGGYLLGGSSNSPESGNKSEKCYGMSDYWIIKLDAKGGVEWQKAYGGEGDDQLQAVLQARDGNFLLAGSSASATTGNKNASNGKGTDFWLLKIDTSGETLWQKTYDIGKADLLTSLEESRDGSLLLGGHAQSEAYATKKKDREGINDYIAIKTDANGEEQWTQTVGSGGEDILRKAIETRDGGYILAGTSMGSPSRDRYSGQGRNDFWVVKLRDKKKKEEKKNPIEAYPNPTLHYTNVLVGYEFQKGTATVYDLSGRQLQHFDINDRTVPVDLGGVPEGIYIIEIRTNVQEDAVKVVKAINRQ</sequence>
<feature type="signal peptide" evidence="2">
    <location>
        <begin position="1"/>
        <end position="26"/>
    </location>
</feature>
<evidence type="ECO:0000313" key="4">
    <source>
        <dbReference type="EMBL" id="PKW29042.1"/>
    </source>
</evidence>
<dbReference type="Proteomes" id="UP000275027">
    <property type="component" value="Unassembled WGS sequence"/>
</dbReference>
<evidence type="ECO:0000313" key="5">
    <source>
        <dbReference type="EMBL" id="RLJ35456.1"/>
    </source>
</evidence>
<evidence type="ECO:0000313" key="6">
    <source>
        <dbReference type="Proteomes" id="UP000233767"/>
    </source>
</evidence>
<keyword evidence="6" id="KW-1185">Reference proteome</keyword>
<name>A0A497V809_9FLAO</name>
<dbReference type="InterPro" id="IPR026444">
    <property type="entry name" value="Secre_tail"/>
</dbReference>
<feature type="domain" description="Secretion system C-terminal sorting" evidence="3">
    <location>
        <begin position="468"/>
        <end position="536"/>
    </location>
</feature>
<dbReference type="PANTHER" id="PTHR42754">
    <property type="entry name" value="ENDOGLUCANASE"/>
    <property type="match status" value="1"/>
</dbReference>
<dbReference type="NCBIfam" id="TIGR04183">
    <property type="entry name" value="Por_Secre_tail"/>
    <property type="match status" value="1"/>
</dbReference>
<accession>A0A497V809</accession>
<reference evidence="4 6" key="1">
    <citation type="submission" date="2017-12" db="EMBL/GenBank/DDBJ databases">
        <title>Genomic Encyclopedia of Type Strains, Phase III (KMG-III): the genomes of soil and plant-associated and newly described type strains.</title>
        <authorList>
            <person name="Whitman W."/>
        </authorList>
    </citation>
    <scope>NUCLEOTIDE SEQUENCE [LARGE SCALE GENOMIC DNA]</scope>
    <source>
        <strain evidence="4 6">IP-10</strain>
    </source>
</reference>
<dbReference type="InterPro" id="IPR011047">
    <property type="entry name" value="Quinoprotein_ADH-like_sf"/>
</dbReference>
<dbReference type="EMBL" id="PJND01000007">
    <property type="protein sequence ID" value="PKW29042.1"/>
    <property type="molecule type" value="Genomic_DNA"/>
</dbReference>
<dbReference type="PANTHER" id="PTHR42754:SF1">
    <property type="entry name" value="LIPOPROTEIN"/>
    <property type="match status" value="1"/>
</dbReference>
<comment type="caution">
    <text evidence="5">The sequence shown here is derived from an EMBL/GenBank/DDBJ whole genome shotgun (WGS) entry which is preliminary data.</text>
</comment>
<dbReference type="AlphaFoldDB" id="A0A497V809"/>
<dbReference type="RefSeq" id="WP_101471095.1">
    <property type="nucleotide sequence ID" value="NZ_PJND01000007.1"/>
</dbReference>
<keyword evidence="1 2" id="KW-0732">Signal</keyword>
<evidence type="ECO:0000313" key="7">
    <source>
        <dbReference type="Proteomes" id="UP000275027"/>
    </source>
</evidence>
<dbReference type="SUPFAM" id="SSF50998">
    <property type="entry name" value="Quinoprotein alcohol dehydrogenase-like"/>
    <property type="match status" value="1"/>
</dbReference>
<reference evidence="5 7" key="2">
    <citation type="submission" date="2018-10" db="EMBL/GenBank/DDBJ databases">
        <title>Genomic Encyclopedia of Archaeal and Bacterial Type Strains, Phase II (KMG-II): from individual species to whole genera.</title>
        <authorList>
            <person name="Goeker M."/>
        </authorList>
    </citation>
    <scope>NUCLEOTIDE SEQUENCE [LARGE SCALE GENOMIC DNA]</scope>
    <source>
        <strain evidence="5 7">DSM 21886</strain>
    </source>
</reference>
<feature type="chain" id="PRO_5019840569" evidence="2">
    <location>
        <begin position="27"/>
        <end position="543"/>
    </location>
</feature>
<dbReference type="Gene3D" id="2.130.10.10">
    <property type="entry name" value="YVTN repeat-like/Quinoprotein amine dehydrogenase"/>
    <property type="match status" value="1"/>
</dbReference>
<evidence type="ECO:0000259" key="3">
    <source>
        <dbReference type="Pfam" id="PF18962"/>
    </source>
</evidence>
<dbReference type="InterPro" id="IPR015943">
    <property type="entry name" value="WD40/YVTN_repeat-like_dom_sf"/>
</dbReference>
<dbReference type="Pfam" id="PF18962">
    <property type="entry name" value="Por_Secre_tail"/>
    <property type="match status" value="1"/>
</dbReference>
<dbReference type="EMBL" id="RCCB01000010">
    <property type="protein sequence ID" value="RLJ35456.1"/>
    <property type="molecule type" value="Genomic_DNA"/>
</dbReference>
<proteinExistence type="predicted"/>
<evidence type="ECO:0000256" key="2">
    <source>
        <dbReference type="SAM" id="SignalP"/>
    </source>
</evidence>
<dbReference type="Proteomes" id="UP000233767">
    <property type="component" value="Unassembled WGS sequence"/>
</dbReference>
<evidence type="ECO:0000256" key="1">
    <source>
        <dbReference type="ARBA" id="ARBA00022729"/>
    </source>
</evidence>
<organism evidence="5 7">
    <name type="scientific">Flavobacterium lindanitolerans</name>
    <dbReference type="NCBI Taxonomy" id="428988"/>
    <lineage>
        <taxon>Bacteria</taxon>
        <taxon>Pseudomonadati</taxon>
        <taxon>Bacteroidota</taxon>
        <taxon>Flavobacteriia</taxon>
        <taxon>Flavobacteriales</taxon>
        <taxon>Flavobacteriaceae</taxon>
        <taxon>Flavobacterium</taxon>
    </lineage>
</organism>
<gene>
    <name evidence="4" type="ORF">B0G92_0671</name>
    <name evidence="5" type="ORF">CLV50_0835</name>
</gene>